<accession>A0AAD6Z505</accession>
<dbReference type="SUPFAM" id="SSF54373">
    <property type="entry name" value="FAD-linked reductases, C-terminal domain"/>
    <property type="match status" value="1"/>
</dbReference>
<comment type="caution">
    <text evidence="3">The sequence shown here is derived from an EMBL/GenBank/DDBJ whole genome shotgun (WGS) entry which is preliminary data.</text>
</comment>
<dbReference type="InterPro" id="IPR007867">
    <property type="entry name" value="GMC_OxRtase_C"/>
</dbReference>
<reference evidence="3" key="1">
    <citation type="submission" date="2023-03" db="EMBL/GenBank/DDBJ databases">
        <title>Massive genome expansion in bonnet fungi (Mycena s.s.) driven by repeated elements and novel gene families across ecological guilds.</title>
        <authorList>
            <consortium name="Lawrence Berkeley National Laboratory"/>
            <person name="Harder C.B."/>
            <person name="Miyauchi S."/>
            <person name="Viragh M."/>
            <person name="Kuo A."/>
            <person name="Thoen E."/>
            <person name="Andreopoulos B."/>
            <person name="Lu D."/>
            <person name="Skrede I."/>
            <person name="Drula E."/>
            <person name="Henrissat B."/>
            <person name="Morin E."/>
            <person name="Kohler A."/>
            <person name="Barry K."/>
            <person name="LaButti K."/>
            <person name="Morin E."/>
            <person name="Salamov A."/>
            <person name="Lipzen A."/>
            <person name="Mereny Z."/>
            <person name="Hegedus B."/>
            <person name="Baldrian P."/>
            <person name="Stursova M."/>
            <person name="Weitz H."/>
            <person name="Taylor A."/>
            <person name="Grigoriev I.V."/>
            <person name="Nagy L.G."/>
            <person name="Martin F."/>
            <person name="Kauserud H."/>
        </authorList>
    </citation>
    <scope>NUCLEOTIDE SEQUENCE</scope>
    <source>
        <strain evidence="3">CBHHK002</strain>
    </source>
</reference>
<dbReference type="AlphaFoldDB" id="A0AAD6Z505"/>
<dbReference type="Pfam" id="PF05199">
    <property type="entry name" value="GMC_oxred_C"/>
    <property type="match status" value="1"/>
</dbReference>
<evidence type="ECO:0000256" key="1">
    <source>
        <dbReference type="ARBA" id="ARBA00001974"/>
    </source>
</evidence>
<sequence length="91" mass="9776">MRAAFWYVRQIMRTAPPAGGIAIETFPRPGMTADITVDCFIAHNAATEFHPTGMCSTMPLALGGMVDTGLVVYETKNVCVVDMSVVPDRVG</sequence>
<gene>
    <name evidence="3" type="ORF">DFH08DRAFT_900752</name>
</gene>
<name>A0AAD6Z505_9AGAR</name>
<organism evidence="3 4">
    <name type="scientific">Mycena albidolilacea</name>
    <dbReference type="NCBI Taxonomy" id="1033008"/>
    <lineage>
        <taxon>Eukaryota</taxon>
        <taxon>Fungi</taxon>
        <taxon>Dikarya</taxon>
        <taxon>Basidiomycota</taxon>
        <taxon>Agaricomycotina</taxon>
        <taxon>Agaricomycetes</taxon>
        <taxon>Agaricomycetidae</taxon>
        <taxon>Agaricales</taxon>
        <taxon>Marasmiineae</taxon>
        <taxon>Mycenaceae</taxon>
        <taxon>Mycena</taxon>
    </lineage>
</organism>
<proteinExistence type="predicted"/>
<feature type="domain" description="Glucose-methanol-choline oxidoreductase C-terminal" evidence="2">
    <location>
        <begin position="1"/>
        <end position="88"/>
    </location>
</feature>
<evidence type="ECO:0000313" key="3">
    <source>
        <dbReference type="EMBL" id="KAJ7307631.1"/>
    </source>
</evidence>
<protein>
    <recommendedName>
        <fullName evidence="2">Glucose-methanol-choline oxidoreductase C-terminal domain-containing protein</fullName>
    </recommendedName>
</protein>
<dbReference type="Gene3D" id="3.50.50.60">
    <property type="entry name" value="FAD/NAD(P)-binding domain"/>
    <property type="match status" value="1"/>
</dbReference>
<dbReference type="Gene3D" id="3.30.560.10">
    <property type="entry name" value="Glucose Oxidase, domain 3"/>
    <property type="match status" value="1"/>
</dbReference>
<dbReference type="InterPro" id="IPR036188">
    <property type="entry name" value="FAD/NAD-bd_sf"/>
</dbReference>
<dbReference type="GO" id="GO:0016614">
    <property type="term" value="F:oxidoreductase activity, acting on CH-OH group of donors"/>
    <property type="evidence" value="ECO:0007669"/>
    <property type="project" value="InterPro"/>
</dbReference>
<dbReference type="Proteomes" id="UP001218218">
    <property type="component" value="Unassembled WGS sequence"/>
</dbReference>
<evidence type="ECO:0000259" key="2">
    <source>
        <dbReference type="Pfam" id="PF05199"/>
    </source>
</evidence>
<dbReference type="EMBL" id="JARIHO010000088">
    <property type="protein sequence ID" value="KAJ7307631.1"/>
    <property type="molecule type" value="Genomic_DNA"/>
</dbReference>
<keyword evidence="4" id="KW-1185">Reference proteome</keyword>
<comment type="cofactor">
    <cofactor evidence="1">
        <name>FAD</name>
        <dbReference type="ChEBI" id="CHEBI:57692"/>
    </cofactor>
</comment>
<evidence type="ECO:0000313" key="4">
    <source>
        <dbReference type="Proteomes" id="UP001218218"/>
    </source>
</evidence>